<keyword evidence="4 7" id="KW-0812">Transmembrane</keyword>
<feature type="domain" description="ABC transmembrane type-1" evidence="8">
    <location>
        <begin position="82"/>
        <end position="288"/>
    </location>
</feature>
<dbReference type="Proteomes" id="UP001241072">
    <property type="component" value="Unassembled WGS sequence"/>
</dbReference>
<feature type="transmembrane region" description="Helical" evidence="7">
    <location>
        <begin position="85"/>
        <end position="108"/>
    </location>
</feature>
<evidence type="ECO:0000313" key="10">
    <source>
        <dbReference type="Proteomes" id="UP001241072"/>
    </source>
</evidence>
<dbReference type="InterPro" id="IPR035906">
    <property type="entry name" value="MetI-like_sf"/>
</dbReference>
<dbReference type="EMBL" id="JAUQUB010000002">
    <property type="protein sequence ID" value="MDO7882825.1"/>
    <property type="molecule type" value="Genomic_DNA"/>
</dbReference>
<protein>
    <submittedName>
        <fullName evidence="9">Sugar ABC transporter permease</fullName>
    </submittedName>
</protein>
<dbReference type="InterPro" id="IPR000515">
    <property type="entry name" value="MetI-like"/>
</dbReference>
<organism evidence="9 10">
    <name type="scientific">Antiquaquibacter soli</name>
    <dbReference type="NCBI Taxonomy" id="3064523"/>
    <lineage>
        <taxon>Bacteria</taxon>
        <taxon>Bacillati</taxon>
        <taxon>Actinomycetota</taxon>
        <taxon>Actinomycetes</taxon>
        <taxon>Micrococcales</taxon>
        <taxon>Microbacteriaceae</taxon>
        <taxon>Antiquaquibacter</taxon>
    </lineage>
</organism>
<reference evidence="9 10" key="1">
    <citation type="submission" date="2023-07" db="EMBL/GenBank/DDBJ databases">
        <title>Protaetiibacter sp. nov WY-16 isolated from soil.</title>
        <authorList>
            <person name="Liu B."/>
            <person name="Wan Y."/>
        </authorList>
    </citation>
    <scope>NUCLEOTIDE SEQUENCE [LARGE SCALE GENOMIC DNA]</scope>
    <source>
        <strain evidence="9 10">WY-16</strain>
    </source>
</reference>
<dbReference type="PROSITE" id="PS50928">
    <property type="entry name" value="ABC_TM1"/>
    <property type="match status" value="1"/>
</dbReference>
<evidence type="ECO:0000256" key="6">
    <source>
        <dbReference type="ARBA" id="ARBA00023136"/>
    </source>
</evidence>
<feature type="transmembrane region" description="Helical" evidence="7">
    <location>
        <begin position="271"/>
        <end position="292"/>
    </location>
</feature>
<comment type="subcellular location">
    <subcellularLocation>
        <location evidence="1 7">Cell membrane</location>
        <topology evidence="1 7">Multi-pass membrane protein</topology>
    </subcellularLocation>
</comment>
<dbReference type="CDD" id="cd06261">
    <property type="entry name" value="TM_PBP2"/>
    <property type="match status" value="1"/>
</dbReference>
<evidence type="ECO:0000256" key="4">
    <source>
        <dbReference type="ARBA" id="ARBA00022692"/>
    </source>
</evidence>
<keyword evidence="5 7" id="KW-1133">Transmembrane helix</keyword>
<name>A0ABT9BP75_9MICO</name>
<evidence type="ECO:0000259" key="8">
    <source>
        <dbReference type="PROSITE" id="PS50928"/>
    </source>
</evidence>
<comment type="similarity">
    <text evidence="7">Belongs to the binding-protein-dependent transport system permease family.</text>
</comment>
<keyword evidence="10" id="KW-1185">Reference proteome</keyword>
<dbReference type="SUPFAM" id="SSF161098">
    <property type="entry name" value="MetI-like"/>
    <property type="match status" value="1"/>
</dbReference>
<accession>A0ABT9BP75</accession>
<dbReference type="PANTHER" id="PTHR30193">
    <property type="entry name" value="ABC TRANSPORTER PERMEASE PROTEIN"/>
    <property type="match status" value="1"/>
</dbReference>
<dbReference type="PANTHER" id="PTHR30193:SF41">
    <property type="entry name" value="DIACETYLCHITOBIOSE UPTAKE SYSTEM PERMEASE PROTEIN NGCF"/>
    <property type="match status" value="1"/>
</dbReference>
<evidence type="ECO:0000313" key="9">
    <source>
        <dbReference type="EMBL" id="MDO7882825.1"/>
    </source>
</evidence>
<sequence>MTTAPARPRRKLHSNRIAVVLVTPALLLLAGFTVAPTVYAFVLSLQQTKISGGLFGGDPQAVFVGLENYAAALGDAEFWASIGRMLAVAVIGVPATVILATAFALCLDARGARLVGFSRIAIFLPYAVPGVLASMLWGFLYLPATSPIGGDVIDFFGSREIFFSVANIAVWGVVGFNMVILYTAVRGLPGEIYDAAMMDGASELQIALRIKLPMIRPALVMVTLFSVLGALQLYNEPTALRPLSNAITSSWVPLMKVYSDAFVQNNIHQGAASALVIVVLTVAATVLVNVIGRRLQGRAS</sequence>
<dbReference type="InterPro" id="IPR051393">
    <property type="entry name" value="ABC_transporter_permease"/>
</dbReference>
<keyword evidence="6 7" id="KW-0472">Membrane</keyword>
<keyword evidence="3" id="KW-1003">Cell membrane</keyword>
<evidence type="ECO:0000256" key="5">
    <source>
        <dbReference type="ARBA" id="ARBA00022989"/>
    </source>
</evidence>
<dbReference type="Gene3D" id="1.10.3720.10">
    <property type="entry name" value="MetI-like"/>
    <property type="match status" value="1"/>
</dbReference>
<keyword evidence="2 7" id="KW-0813">Transport</keyword>
<comment type="caution">
    <text evidence="9">The sequence shown here is derived from an EMBL/GenBank/DDBJ whole genome shotgun (WGS) entry which is preliminary data.</text>
</comment>
<proteinExistence type="inferred from homology"/>
<feature type="transmembrane region" description="Helical" evidence="7">
    <location>
        <begin position="161"/>
        <end position="185"/>
    </location>
</feature>
<evidence type="ECO:0000256" key="7">
    <source>
        <dbReference type="RuleBase" id="RU363032"/>
    </source>
</evidence>
<dbReference type="Pfam" id="PF00528">
    <property type="entry name" value="BPD_transp_1"/>
    <property type="match status" value="1"/>
</dbReference>
<feature type="transmembrane region" description="Helical" evidence="7">
    <location>
        <begin position="120"/>
        <end position="141"/>
    </location>
</feature>
<dbReference type="RefSeq" id="WP_305003257.1">
    <property type="nucleotide sequence ID" value="NZ_JAUQUB010000002.1"/>
</dbReference>
<evidence type="ECO:0000256" key="3">
    <source>
        <dbReference type="ARBA" id="ARBA00022475"/>
    </source>
</evidence>
<feature type="transmembrane region" description="Helical" evidence="7">
    <location>
        <begin position="214"/>
        <end position="234"/>
    </location>
</feature>
<gene>
    <name evidence="9" type="ORF">Q5716_11370</name>
</gene>
<evidence type="ECO:0000256" key="1">
    <source>
        <dbReference type="ARBA" id="ARBA00004651"/>
    </source>
</evidence>
<evidence type="ECO:0000256" key="2">
    <source>
        <dbReference type="ARBA" id="ARBA00022448"/>
    </source>
</evidence>